<sequence>HPYDNCQPIPVVPRPIPVVPQPIPVVSQPIPVVPQPIPVVSQPIPVMIQPIRSIYLAALISGLWQDYLLAICCVVYASCRYWRTFLDGSDNTTSHQTAVHLSYWSCTRVTQLNMTSSSTMATHEDLEEIDVQVKEVFPGWIYCASAKEFYRHDSILKVETQKRIFYTLRTWHGKDLSDLKQDEAHQDRRWVKDIGILDCKNILLVQGSKVLEEEGRNIIPDCFKHTVSSVSRKYNAHMLMFFSEHIEDDDIARMETSLLNVLFKNSKFVVPPKTATNFKQAHVYSSDNDTVSPVTKTSAKKSGDDFCHILKNSKVSDTPYSVRLMKPIIMATGDPLGAGVKVTEKAVNAATITVGNQNLELQNSRFKADEDVSQQTNIKQSNVSSRSSPKIPELGQQTQASVHPQLTQSNTPSASSHRTDDVQELYSWSTAEDHSYPDTINNPYSLGKDPCRSLREPMSENTVGDLPETSSPNSQNNNKNLQTTSHIHIDKRQNSGKVEEYSTVSRLVTNKRKLDDYAQSHTTATRPTSSKHLDNESRILQPIKSLSDICGMTRKYFGVVSSKEKEKVIFLVGASGSGKTTLVNFIASCIKNAKSPSDDLVYVEPNSKDAYFRTTSITAYTFCFMESETPITIIDTPGLHDSSGPQVDDQVHLLKTFIGNAASNGLDIHAVGFVARAHEVRLTSSERLLMDYLSTQFGQRVAHHLIPFITFIDNQKVPPVVEAMRSYGIESKSFLKFNNSMFNRNPGQEIDELDMMCWKIGNKSWKKCDMILRELSPLSVNTFKASQNAAYATTVMDSAVSDLKAELKKFIISCQNSKCMTKETFESCEQVWGFASVLHHLKSAQESGVSSVESILTTCADEVCQENASLSKQWVELLLLAPSRGLLGAGMAAIDSLGHFYNPAKKFSQSKDETKKYPEILFCIKCRTNHETERVEPTSSFSSFSSGKGTITYKCKKCRCNASEHVTDINKKSRASVHLPPEHILRCSNKIIDDILRENCPGQLKISKHHYLQHVNIALNNKFKLLIDDLLSQREDTSLGYHKL</sequence>
<feature type="compositionally biased region" description="Polar residues" evidence="1">
    <location>
        <begin position="373"/>
        <end position="388"/>
    </location>
</feature>
<dbReference type="InterPro" id="IPR003593">
    <property type="entry name" value="AAA+_ATPase"/>
</dbReference>
<organism evidence="3 4">
    <name type="scientific">Homarus americanus</name>
    <name type="common">American lobster</name>
    <dbReference type="NCBI Taxonomy" id="6706"/>
    <lineage>
        <taxon>Eukaryota</taxon>
        <taxon>Metazoa</taxon>
        <taxon>Ecdysozoa</taxon>
        <taxon>Arthropoda</taxon>
        <taxon>Crustacea</taxon>
        <taxon>Multicrustacea</taxon>
        <taxon>Malacostraca</taxon>
        <taxon>Eumalacostraca</taxon>
        <taxon>Eucarida</taxon>
        <taxon>Decapoda</taxon>
        <taxon>Pleocyemata</taxon>
        <taxon>Astacidea</taxon>
        <taxon>Nephropoidea</taxon>
        <taxon>Nephropidae</taxon>
        <taxon>Homarus</taxon>
    </lineage>
</organism>
<feature type="region of interest" description="Disordered" evidence="1">
    <location>
        <begin position="367"/>
        <end position="500"/>
    </location>
</feature>
<dbReference type="EMBL" id="JAHLQT010026473">
    <property type="protein sequence ID" value="KAG7163267.1"/>
    <property type="molecule type" value="Genomic_DNA"/>
</dbReference>
<accession>A0A8J5MU08</accession>
<evidence type="ECO:0000313" key="3">
    <source>
        <dbReference type="EMBL" id="KAG7163267.1"/>
    </source>
</evidence>
<feature type="compositionally biased region" description="Basic and acidic residues" evidence="1">
    <location>
        <begin position="449"/>
        <end position="458"/>
    </location>
</feature>
<dbReference type="CDD" id="cd00882">
    <property type="entry name" value="Ras_like_GTPase"/>
    <property type="match status" value="1"/>
</dbReference>
<feature type="compositionally biased region" description="Polar residues" evidence="1">
    <location>
        <begin position="468"/>
        <end position="486"/>
    </location>
</feature>
<dbReference type="InterPro" id="IPR027417">
    <property type="entry name" value="P-loop_NTPase"/>
</dbReference>
<proteinExistence type="predicted"/>
<dbReference type="AlphaFoldDB" id="A0A8J5MU08"/>
<keyword evidence="4" id="KW-1185">Reference proteome</keyword>
<evidence type="ECO:0000313" key="4">
    <source>
        <dbReference type="Proteomes" id="UP000747542"/>
    </source>
</evidence>
<evidence type="ECO:0000256" key="1">
    <source>
        <dbReference type="SAM" id="MobiDB-lite"/>
    </source>
</evidence>
<dbReference type="Proteomes" id="UP000747542">
    <property type="component" value="Unassembled WGS sequence"/>
</dbReference>
<dbReference type="SMART" id="SM00382">
    <property type="entry name" value="AAA"/>
    <property type="match status" value="1"/>
</dbReference>
<protein>
    <submittedName>
        <fullName evidence="3">Putative 50S ribosome-binding GTPase-like 5</fullName>
    </submittedName>
</protein>
<feature type="non-terminal residue" evidence="3">
    <location>
        <position position="1044"/>
    </location>
</feature>
<reference evidence="3" key="1">
    <citation type="journal article" date="2021" name="Sci. Adv.">
        <title>The American lobster genome reveals insights on longevity, neural, and immune adaptations.</title>
        <authorList>
            <person name="Polinski J.M."/>
            <person name="Zimin A.V."/>
            <person name="Clark K.F."/>
            <person name="Kohn A.B."/>
            <person name="Sadowski N."/>
            <person name="Timp W."/>
            <person name="Ptitsyn A."/>
            <person name="Khanna P."/>
            <person name="Romanova D.Y."/>
            <person name="Williams P."/>
            <person name="Greenwood S.J."/>
            <person name="Moroz L.L."/>
            <person name="Walt D.R."/>
            <person name="Bodnar A.G."/>
        </authorList>
    </citation>
    <scope>NUCLEOTIDE SEQUENCE</scope>
    <source>
        <strain evidence="3">GMGI-L3</strain>
    </source>
</reference>
<dbReference type="SUPFAM" id="SSF52540">
    <property type="entry name" value="P-loop containing nucleoside triphosphate hydrolases"/>
    <property type="match status" value="1"/>
</dbReference>
<feature type="domain" description="AAA+ ATPase" evidence="2">
    <location>
        <begin position="565"/>
        <end position="694"/>
    </location>
</feature>
<feature type="compositionally biased region" description="Basic and acidic residues" evidence="1">
    <location>
        <begin position="487"/>
        <end position="500"/>
    </location>
</feature>
<gene>
    <name evidence="3" type="ORF">Hamer_G004376</name>
</gene>
<dbReference type="Gene3D" id="3.40.50.300">
    <property type="entry name" value="P-loop containing nucleotide triphosphate hydrolases"/>
    <property type="match status" value="1"/>
</dbReference>
<name>A0A8J5MU08_HOMAM</name>
<comment type="caution">
    <text evidence="3">The sequence shown here is derived from an EMBL/GenBank/DDBJ whole genome shotgun (WGS) entry which is preliminary data.</text>
</comment>
<dbReference type="PANTHER" id="PTHR32046">
    <property type="entry name" value="G DOMAIN-CONTAINING PROTEIN"/>
    <property type="match status" value="1"/>
</dbReference>
<feature type="compositionally biased region" description="Polar residues" evidence="1">
    <location>
        <begin position="395"/>
        <end position="416"/>
    </location>
</feature>
<evidence type="ECO:0000259" key="2">
    <source>
        <dbReference type="SMART" id="SM00382"/>
    </source>
</evidence>
<dbReference type="PANTHER" id="PTHR32046:SF11">
    <property type="entry name" value="IMMUNE-ASSOCIATED NUCLEOTIDE-BINDING PROTEIN 10-LIKE"/>
    <property type="match status" value="1"/>
</dbReference>